<keyword evidence="2" id="KW-0378">Hydrolase</keyword>
<accession>A0A926QUG5</accession>
<dbReference type="PANTHER" id="PTHR43433">
    <property type="entry name" value="HYDROLASE, ALPHA/BETA FOLD FAMILY PROTEIN"/>
    <property type="match status" value="1"/>
</dbReference>
<dbReference type="SUPFAM" id="SSF53474">
    <property type="entry name" value="alpha/beta-Hydrolases"/>
    <property type="match status" value="1"/>
</dbReference>
<dbReference type="InterPro" id="IPR050471">
    <property type="entry name" value="AB_hydrolase"/>
</dbReference>
<reference evidence="2" key="2">
    <citation type="submission" date="2020-09" db="EMBL/GenBank/DDBJ databases">
        <authorList>
            <person name="Luo X."/>
        </authorList>
    </citation>
    <scope>NUCLEOTIDE SEQUENCE</scope>
    <source>
        <strain evidence="2">TRM S81-3</strain>
    </source>
</reference>
<dbReference type="GO" id="GO:0016787">
    <property type="term" value="F:hydrolase activity"/>
    <property type="evidence" value="ECO:0007669"/>
    <property type="project" value="UniProtKB-KW"/>
</dbReference>
<dbReference type="RefSeq" id="WP_188184867.1">
    <property type="nucleotide sequence ID" value="NZ_JACVQF010000227.1"/>
</dbReference>
<dbReference type="EMBL" id="JACVQF010000227">
    <property type="protein sequence ID" value="MBD0423940.1"/>
    <property type="molecule type" value="Genomic_DNA"/>
</dbReference>
<dbReference type="Proteomes" id="UP000621210">
    <property type="component" value="Unassembled WGS sequence"/>
</dbReference>
<proteinExistence type="predicted"/>
<reference evidence="2" key="1">
    <citation type="submission" date="2020-09" db="EMBL/GenBank/DDBJ databases">
        <title>Streptomyces grisecoloratus sp. nov., isolated from cotton soil.</title>
        <authorList>
            <person name="Xing L."/>
        </authorList>
    </citation>
    <scope>NUCLEOTIDE SEQUENCE</scope>
    <source>
        <strain evidence="2">TRM S81-3</strain>
    </source>
</reference>
<evidence type="ECO:0000313" key="3">
    <source>
        <dbReference type="Proteomes" id="UP000621210"/>
    </source>
</evidence>
<dbReference type="Pfam" id="PF12697">
    <property type="entry name" value="Abhydrolase_6"/>
    <property type="match status" value="1"/>
</dbReference>
<dbReference type="Gene3D" id="3.40.50.1820">
    <property type="entry name" value="alpha/beta hydrolase"/>
    <property type="match status" value="1"/>
</dbReference>
<dbReference type="PANTHER" id="PTHR43433:SF5">
    <property type="entry name" value="AB HYDROLASE-1 DOMAIN-CONTAINING PROTEIN"/>
    <property type="match status" value="1"/>
</dbReference>
<gene>
    <name evidence="2" type="ORF">H0H10_33080</name>
</gene>
<evidence type="ECO:0000259" key="1">
    <source>
        <dbReference type="Pfam" id="PF12697"/>
    </source>
</evidence>
<organism evidence="2 3">
    <name type="scientific">Streptomyces griseicoloratus</name>
    <dbReference type="NCBI Taxonomy" id="2752516"/>
    <lineage>
        <taxon>Bacteria</taxon>
        <taxon>Bacillati</taxon>
        <taxon>Actinomycetota</taxon>
        <taxon>Actinomycetes</taxon>
        <taxon>Kitasatosporales</taxon>
        <taxon>Streptomycetaceae</taxon>
        <taxon>Streptomyces</taxon>
    </lineage>
</organism>
<protein>
    <submittedName>
        <fullName evidence="2">Alpha/beta fold hydrolase</fullName>
    </submittedName>
</protein>
<sequence length="266" mass="28540">MPYVRTNGVRLSYERSGSGEPVLLVMGSSAAGRVWTMHQTPALNRAGFETIVFDNRGVPPSDVPEGEYTIADMVADTRGLVEALDLAPCRLVGTSLGATIVQELALGWPHLVRCAVLMAGRARTDAMREAQSAADRALRDSGVRLPPRYEAVRSVTEMLSPKTLNDEAAVRTWLELFELAGGSGVDGHSAALLRHGDRRDALRGVSVPCRAIAFADDLICPPHLVAEVADAIPGCDVVEIPDCGHLGFLERPDEVNAAVIEFLGKY</sequence>
<dbReference type="AlphaFoldDB" id="A0A926QUG5"/>
<dbReference type="InterPro" id="IPR029058">
    <property type="entry name" value="AB_hydrolase_fold"/>
</dbReference>
<comment type="caution">
    <text evidence="2">The sequence shown here is derived from an EMBL/GenBank/DDBJ whole genome shotgun (WGS) entry which is preliminary data.</text>
</comment>
<dbReference type="InterPro" id="IPR000073">
    <property type="entry name" value="AB_hydrolase_1"/>
</dbReference>
<name>A0A926QUG5_9ACTN</name>
<keyword evidence="3" id="KW-1185">Reference proteome</keyword>
<evidence type="ECO:0000313" key="2">
    <source>
        <dbReference type="EMBL" id="MBD0423940.1"/>
    </source>
</evidence>
<feature type="domain" description="AB hydrolase-1" evidence="1">
    <location>
        <begin position="23"/>
        <end position="258"/>
    </location>
</feature>